<accession>A0A6B2H137</accession>
<evidence type="ECO:0000313" key="3">
    <source>
        <dbReference type="Proteomes" id="UP000478546"/>
    </source>
</evidence>
<organism evidence="2 3">
    <name type="scientific">Pontibacter fetidus</name>
    <dbReference type="NCBI Taxonomy" id="2700082"/>
    <lineage>
        <taxon>Bacteria</taxon>
        <taxon>Pseudomonadati</taxon>
        <taxon>Bacteroidota</taxon>
        <taxon>Cytophagia</taxon>
        <taxon>Cytophagales</taxon>
        <taxon>Hymenobacteraceae</taxon>
        <taxon>Pontibacter</taxon>
    </lineage>
</organism>
<dbReference type="AlphaFoldDB" id="A0A6B2H137"/>
<dbReference type="Pfam" id="PF05144">
    <property type="entry name" value="Phage_CRI"/>
    <property type="match status" value="1"/>
</dbReference>
<comment type="caution">
    <text evidence="2">The sequence shown here is derived from an EMBL/GenBank/DDBJ whole genome shotgun (WGS) entry which is preliminary data.</text>
</comment>
<dbReference type="InterPro" id="IPR022686">
    <property type="entry name" value="G2P_N"/>
</dbReference>
<feature type="domain" description="Replication-associated protein G2P N-terminal" evidence="1">
    <location>
        <begin position="55"/>
        <end position="187"/>
    </location>
</feature>
<reference evidence="2 3" key="1">
    <citation type="submission" date="2020-01" db="EMBL/GenBank/DDBJ databases">
        <authorList>
            <person name="Kim M.K."/>
        </authorList>
    </citation>
    <scope>NUCLEOTIDE SEQUENCE [LARGE SCALE GENOMIC DNA]</scope>
    <source>
        <strain evidence="2 3">BT213</strain>
    </source>
</reference>
<sequence>MYDTLHLRLRKEVVGDDMFYCLPILSNIAETTWKDGRIYITGNIGNCLVSISENGMSIKGSLSKFYLGSNLYTLTRKDTKLAFELMADTLHLPIHRAVVSRLDIGLNLETQYTPELYYRYLGPSNYYKRLTQPQSITYQNKRRSKKFYNKAAECRSTGVVLPLLYQDKNLLRYEVSYLQRLRSQFKIGVITPDTLTNEPFYFKLIDCWVNEYESINKVKSISMNTNHIRTPKDYLRQVAAMAILEQGIDSHLDYVDLLKNQNKFKKVEYYSRLRRDIRKLAATKISCDMPELIQELNQKVDQARLHFN</sequence>
<dbReference type="EMBL" id="JAAEAA010000016">
    <property type="protein sequence ID" value="NDK56815.1"/>
    <property type="molecule type" value="Genomic_DNA"/>
</dbReference>
<evidence type="ECO:0000313" key="2">
    <source>
        <dbReference type="EMBL" id="NDK56815.1"/>
    </source>
</evidence>
<keyword evidence="3" id="KW-1185">Reference proteome</keyword>
<protein>
    <recommendedName>
        <fullName evidence="1">Replication-associated protein G2P N-terminal domain-containing protein</fullName>
    </recommendedName>
</protein>
<gene>
    <name evidence="2" type="ORF">GWO68_12895</name>
</gene>
<dbReference type="RefSeq" id="WP_162346871.1">
    <property type="nucleotide sequence ID" value="NZ_JAAEAA010000016.1"/>
</dbReference>
<dbReference type="GO" id="GO:0006260">
    <property type="term" value="P:DNA replication"/>
    <property type="evidence" value="ECO:0007669"/>
    <property type="project" value="InterPro"/>
</dbReference>
<dbReference type="Proteomes" id="UP000478546">
    <property type="component" value="Unassembled WGS sequence"/>
</dbReference>
<evidence type="ECO:0000259" key="1">
    <source>
        <dbReference type="Pfam" id="PF05144"/>
    </source>
</evidence>
<name>A0A6B2H137_9BACT</name>
<proteinExistence type="predicted"/>